<proteinExistence type="inferred from homology"/>
<protein>
    <submittedName>
        <fullName evidence="3">Replication initiation protein</fullName>
    </submittedName>
</protein>
<dbReference type="Gene3D" id="1.10.10.10">
    <property type="entry name" value="Winged helix-like DNA-binding domain superfamily/Winged helix DNA-binding domain"/>
    <property type="match status" value="2"/>
</dbReference>
<dbReference type="SUPFAM" id="SSF46785">
    <property type="entry name" value="Winged helix' DNA-binding domain"/>
    <property type="match status" value="2"/>
</dbReference>
<comment type="similarity">
    <text evidence="1">Belongs to the initiator RepB protein family.</text>
</comment>
<gene>
    <name evidence="3" type="ORF">NNL38_24415</name>
</gene>
<organism evidence="3 4">
    <name type="scientific">Photobacterium atrarenae</name>
    <dbReference type="NCBI Taxonomy" id="865757"/>
    <lineage>
        <taxon>Bacteria</taxon>
        <taxon>Pseudomonadati</taxon>
        <taxon>Pseudomonadota</taxon>
        <taxon>Gammaproteobacteria</taxon>
        <taxon>Vibrionales</taxon>
        <taxon>Vibrionaceae</taxon>
        <taxon>Photobacterium</taxon>
    </lineage>
</organism>
<name>A0ABY5GPM8_9GAMM</name>
<evidence type="ECO:0000313" key="4">
    <source>
        <dbReference type="Proteomes" id="UP001057998"/>
    </source>
</evidence>
<evidence type="ECO:0000313" key="3">
    <source>
        <dbReference type="EMBL" id="UTV31034.1"/>
    </source>
</evidence>
<feature type="domain" description="Initiator Rep protein WH1" evidence="2">
    <location>
        <begin position="18"/>
        <end position="164"/>
    </location>
</feature>
<dbReference type="Pfam" id="PF01051">
    <property type="entry name" value="Rep3_N"/>
    <property type="match status" value="1"/>
</dbReference>
<dbReference type="EMBL" id="CP101510">
    <property type="protein sequence ID" value="UTV31034.1"/>
    <property type="molecule type" value="Genomic_DNA"/>
</dbReference>
<sequence length="359" mass="41853">MNSEAYYPAIGPALPKHIKKGHQLIFSRQDLSAREADLFALMMAHMKEPDWHHNTPVYRFSCSQLSEWLEIDSRHVASVLSPVAERLSMRQVGLRALSDKGEEEFDYIPFFKRLAYKDGHLVMIPNDELRTEYIEYNQGFALINTRHFFHLKKEYSKRLYELLSRFKTDGTAMKSQNIDDLKGLFGLLDEKGRLKADKSSFKNNSVFMKRCIRDSIEEIATNPQTRKELLFLTSDKGEKGYRLIKRGRKIVGIEFLYRWLESATVQELNDQDAKETIRKLELKRLQSGEKLTVAELRRLADAYRAVEHFETADEIEQSIACREQEAARSQAQENAQDEDFEAMLARLETLKDMSEHPQY</sequence>
<accession>A0ABY5GPM8</accession>
<dbReference type="InterPro" id="IPR036390">
    <property type="entry name" value="WH_DNA-bd_sf"/>
</dbReference>
<dbReference type="Pfam" id="PF21205">
    <property type="entry name" value="Rep3_C"/>
    <property type="match status" value="1"/>
</dbReference>
<dbReference type="InterPro" id="IPR000525">
    <property type="entry name" value="Initiator_Rep_WH1"/>
</dbReference>
<evidence type="ECO:0000259" key="2">
    <source>
        <dbReference type="Pfam" id="PF01051"/>
    </source>
</evidence>
<keyword evidence="4" id="KW-1185">Reference proteome</keyword>
<evidence type="ECO:0000256" key="1">
    <source>
        <dbReference type="ARBA" id="ARBA00038283"/>
    </source>
</evidence>
<dbReference type="InterPro" id="IPR036388">
    <property type="entry name" value="WH-like_DNA-bd_sf"/>
</dbReference>
<dbReference type="Proteomes" id="UP001057998">
    <property type="component" value="Chromosome 3"/>
</dbReference>
<reference evidence="3" key="1">
    <citation type="submission" date="2022-07" db="EMBL/GenBank/DDBJ databases">
        <title>Genome sequencing of Photobacterium atrarenae GJH2-4.</title>
        <authorList>
            <person name="Park S.-J."/>
        </authorList>
    </citation>
    <scope>NUCLEOTIDE SEQUENCE</scope>
    <source>
        <strain evidence="3">GJH2-4</strain>
    </source>
</reference>